<dbReference type="AlphaFoldDB" id="A0AAQ4CUJ9"/>
<evidence type="ECO:0008006" key="3">
    <source>
        <dbReference type="Google" id="ProtNLM"/>
    </source>
</evidence>
<keyword evidence="2" id="KW-1185">Reference proteome</keyword>
<proteinExistence type="predicted"/>
<dbReference type="EMBL" id="AP025226">
    <property type="protein sequence ID" value="BDB99480.1"/>
    <property type="molecule type" value="Genomic_DNA"/>
</dbReference>
<name>A0AAQ4CUJ9_9CREN</name>
<dbReference type="Proteomes" id="UP001319921">
    <property type="component" value="Chromosome"/>
</dbReference>
<reference evidence="1 2" key="1">
    <citation type="journal article" date="2022" name="Microbiol. Resour. Announc.">
        <title>Complete Genome Sequence of the Hyperthermophilic and Acidophilic Archaeon Saccharolobus caldissimus Strain HS-3T.</title>
        <authorList>
            <person name="Sakai H.D."/>
            <person name="Kurosawa N."/>
        </authorList>
    </citation>
    <scope>NUCLEOTIDE SEQUENCE [LARGE SCALE GENOMIC DNA]</scope>
    <source>
        <strain evidence="1 2">JCM32116</strain>
    </source>
</reference>
<dbReference type="InterPro" id="IPR029060">
    <property type="entry name" value="PIN-like_dom_sf"/>
</dbReference>
<evidence type="ECO:0000313" key="1">
    <source>
        <dbReference type="EMBL" id="BDB99480.1"/>
    </source>
</evidence>
<gene>
    <name evidence="1" type="ORF">SACC_24970</name>
</gene>
<protein>
    <recommendedName>
        <fullName evidence="3">PIN domain-containing protein</fullName>
    </recommendedName>
</protein>
<accession>A0AAQ4CUJ9</accession>
<sequence>MDKLLLDTSYFIAYLNNNDVNHEKALKLSEKNKRV</sequence>
<dbReference type="Gene3D" id="3.40.50.1010">
    <property type="entry name" value="5'-nuclease"/>
    <property type="match status" value="1"/>
</dbReference>
<dbReference type="KEGG" id="scas:SACC_24970"/>
<evidence type="ECO:0000313" key="2">
    <source>
        <dbReference type="Proteomes" id="UP001319921"/>
    </source>
</evidence>
<organism evidence="1 2">
    <name type="scientific">Saccharolobus caldissimus</name>
    <dbReference type="NCBI Taxonomy" id="1702097"/>
    <lineage>
        <taxon>Archaea</taxon>
        <taxon>Thermoproteota</taxon>
        <taxon>Thermoprotei</taxon>
        <taxon>Sulfolobales</taxon>
        <taxon>Sulfolobaceae</taxon>
        <taxon>Saccharolobus</taxon>
    </lineage>
</organism>
<dbReference type="SUPFAM" id="SSF88723">
    <property type="entry name" value="PIN domain-like"/>
    <property type="match status" value="1"/>
</dbReference>